<reference evidence="1 2" key="1">
    <citation type="submission" date="2018-06" db="EMBL/GenBank/DDBJ databases">
        <title>Thermoflavimicrobium daqus sp. nov., a thermophilic microbe isolated from Moutai-flavour Daqu.</title>
        <authorList>
            <person name="Wang X."/>
            <person name="Zhou H."/>
        </authorList>
    </citation>
    <scope>NUCLEOTIDE SEQUENCE [LARGE SCALE GENOMIC DNA]</scope>
    <source>
        <strain evidence="1 2">FBKL4.011</strain>
    </source>
</reference>
<comment type="caution">
    <text evidence="1">The sequence shown here is derived from an EMBL/GenBank/DDBJ whole genome shotgun (WGS) entry which is preliminary data.</text>
</comment>
<dbReference type="EMBL" id="QJKK01000008">
    <property type="protein sequence ID" value="RAL22714.1"/>
    <property type="molecule type" value="Genomic_DNA"/>
</dbReference>
<dbReference type="Proteomes" id="UP000251213">
    <property type="component" value="Unassembled WGS sequence"/>
</dbReference>
<evidence type="ECO:0000313" key="1">
    <source>
        <dbReference type="EMBL" id="RAL22714.1"/>
    </source>
</evidence>
<dbReference type="RefSeq" id="WP_113659718.1">
    <property type="nucleotide sequence ID" value="NZ_KZ845670.1"/>
</dbReference>
<name>A0A364K2R7_9BACL</name>
<reference evidence="1 2" key="2">
    <citation type="submission" date="2018-06" db="EMBL/GenBank/DDBJ databases">
        <authorList>
            <person name="Zhirakovskaya E."/>
        </authorList>
    </citation>
    <scope>NUCLEOTIDE SEQUENCE [LARGE SCALE GENOMIC DNA]</scope>
    <source>
        <strain evidence="1 2">FBKL4.011</strain>
    </source>
</reference>
<evidence type="ECO:0000313" key="2">
    <source>
        <dbReference type="Proteomes" id="UP000251213"/>
    </source>
</evidence>
<accession>A0A364K2R7</accession>
<keyword evidence="2" id="KW-1185">Reference proteome</keyword>
<dbReference type="AlphaFoldDB" id="A0A364K2R7"/>
<gene>
    <name evidence="1" type="ORF">DL897_13700</name>
</gene>
<organism evidence="1 2">
    <name type="scientific">Thermoflavimicrobium daqui</name>
    <dbReference type="NCBI Taxonomy" id="2137476"/>
    <lineage>
        <taxon>Bacteria</taxon>
        <taxon>Bacillati</taxon>
        <taxon>Bacillota</taxon>
        <taxon>Bacilli</taxon>
        <taxon>Bacillales</taxon>
        <taxon>Thermoactinomycetaceae</taxon>
        <taxon>Thermoflavimicrobium</taxon>
    </lineage>
</organism>
<sequence length="105" mass="12514">MYKLIVFIEDNNEFDQERLLIESVVPQLLTIPGIHKVNVNPLTGFRFKSPSDTKYRLQIEIYYTDKETFYTVTQHPLTQQLLNDYFQDITDETALYLAKETTYQR</sequence>
<protein>
    <submittedName>
        <fullName evidence="1">Uncharacterized protein</fullName>
    </submittedName>
</protein>
<proteinExistence type="predicted"/>